<dbReference type="InterPro" id="IPR043504">
    <property type="entry name" value="Peptidase_S1_PA_chymotrypsin"/>
</dbReference>
<dbReference type="Pfam" id="PF13365">
    <property type="entry name" value="Trypsin_2"/>
    <property type="match status" value="1"/>
</dbReference>
<organism evidence="2 3">
    <name type="scientific">Solitalea koreensis</name>
    <dbReference type="NCBI Taxonomy" id="543615"/>
    <lineage>
        <taxon>Bacteria</taxon>
        <taxon>Pseudomonadati</taxon>
        <taxon>Bacteroidota</taxon>
        <taxon>Sphingobacteriia</taxon>
        <taxon>Sphingobacteriales</taxon>
        <taxon>Sphingobacteriaceae</taxon>
        <taxon>Solitalea</taxon>
    </lineage>
</organism>
<dbReference type="InterPro" id="IPR001940">
    <property type="entry name" value="Peptidase_S1C"/>
</dbReference>
<evidence type="ECO:0000313" key="3">
    <source>
        <dbReference type="Proteomes" id="UP000315971"/>
    </source>
</evidence>
<protein>
    <submittedName>
        <fullName evidence="2">Trypsin-like peptidase domain-containing protein</fullName>
    </submittedName>
</protein>
<reference evidence="2 3" key="1">
    <citation type="submission" date="2017-05" db="EMBL/GenBank/DDBJ databases">
        <authorList>
            <person name="Varghese N."/>
            <person name="Submissions S."/>
        </authorList>
    </citation>
    <scope>NUCLEOTIDE SEQUENCE [LARGE SCALE GENOMIC DNA]</scope>
    <source>
        <strain evidence="2 3">DSM 21342</strain>
    </source>
</reference>
<dbReference type="EMBL" id="FXSZ01000002">
    <property type="protein sequence ID" value="SMO43462.1"/>
    <property type="molecule type" value="Genomic_DNA"/>
</dbReference>
<dbReference type="RefSeq" id="WP_142601390.1">
    <property type="nucleotide sequence ID" value="NZ_FXSZ01000002.1"/>
</dbReference>
<dbReference type="InterPro" id="IPR009003">
    <property type="entry name" value="Peptidase_S1_PA"/>
</dbReference>
<dbReference type="PANTHER" id="PTHR43019">
    <property type="entry name" value="SERINE ENDOPROTEASE DEGS"/>
    <property type="match status" value="1"/>
</dbReference>
<dbReference type="PRINTS" id="PR00834">
    <property type="entry name" value="PROTEASES2C"/>
</dbReference>
<dbReference type="AlphaFoldDB" id="A0A521B8P1"/>
<proteinExistence type="predicted"/>
<dbReference type="Proteomes" id="UP000315971">
    <property type="component" value="Unassembled WGS sequence"/>
</dbReference>
<name>A0A521B8P1_9SPHI</name>
<sequence length="372" mass="41585">MNEEQKIMNEIERYLNDEMSEVERRAFDSLRRTDSELDGKVVFQQQFISTIKAVAERKSLSNKLEAFHSELDIEAIKTEILPQTPKVIQLWRSYKNQIAIAATVAFFTIMGTLVASNLLHNEKNASYRALRRDMESIKRSQNALIRNINSNPQSNTKLPVNPGKFGGTSFVLSSSGYLITNYHVVNGADSIYLENDKGEVYKAKPVYMDQTYDLAVLQIDDPNFKSFGPLPYTFKKNKSDLGEEVFTLGFPRDEMVYGKGYLSSATGFGGDTVAYQVSIPANPGNSGGPLIDSKGNIVGVVSGKQNETEGATFAIRSQSVLKFLNSIPHDSLDNKIAFNKITFAKKNSIAGLSRTEQIKKMKDYVFMVKVYN</sequence>
<keyword evidence="1" id="KW-1133">Transmembrane helix</keyword>
<keyword evidence="3" id="KW-1185">Reference proteome</keyword>
<dbReference type="OrthoDB" id="9766361at2"/>
<accession>A0A521B8P1</accession>
<feature type="transmembrane region" description="Helical" evidence="1">
    <location>
        <begin position="98"/>
        <end position="119"/>
    </location>
</feature>
<dbReference type="Gene3D" id="2.40.10.10">
    <property type="entry name" value="Trypsin-like serine proteases"/>
    <property type="match status" value="2"/>
</dbReference>
<evidence type="ECO:0000313" key="2">
    <source>
        <dbReference type="EMBL" id="SMO43462.1"/>
    </source>
</evidence>
<keyword evidence="1" id="KW-0472">Membrane</keyword>
<dbReference type="SUPFAM" id="SSF50494">
    <property type="entry name" value="Trypsin-like serine proteases"/>
    <property type="match status" value="1"/>
</dbReference>
<dbReference type="GO" id="GO:0006508">
    <property type="term" value="P:proteolysis"/>
    <property type="evidence" value="ECO:0007669"/>
    <property type="project" value="InterPro"/>
</dbReference>
<dbReference type="GO" id="GO:0004252">
    <property type="term" value="F:serine-type endopeptidase activity"/>
    <property type="evidence" value="ECO:0007669"/>
    <property type="project" value="InterPro"/>
</dbReference>
<evidence type="ECO:0000256" key="1">
    <source>
        <dbReference type="SAM" id="Phobius"/>
    </source>
</evidence>
<gene>
    <name evidence="2" type="ORF">SAMN06265350_1022</name>
</gene>
<keyword evidence="1" id="KW-0812">Transmembrane</keyword>
<dbReference type="PANTHER" id="PTHR43019:SF23">
    <property type="entry name" value="PROTEASE DO-LIKE 5, CHLOROPLASTIC"/>
    <property type="match status" value="1"/>
</dbReference>